<reference evidence="1 2" key="1">
    <citation type="submission" date="2016-11" db="EMBL/GenBank/DDBJ databases">
        <authorList>
            <person name="Jaros S."/>
            <person name="Januszkiewicz K."/>
            <person name="Wedrychowicz H."/>
        </authorList>
    </citation>
    <scope>NUCLEOTIDE SEQUENCE [LARGE SCALE GENOMIC DNA]</scope>
    <source>
        <strain evidence="1 2">IBRC-M 10683</strain>
    </source>
</reference>
<evidence type="ECO:0000313" key="2">
    <source>
        <dbReference type="Proteomes" id="UP000183988"/>
    </source>
</evidence>
<sequence>MKQFINLETNLISKWYGNEIDIFLEESDTRDRIELLSLLSEKVEELIMNDLQLITEGYISEVIHNSINKIDYNELLDYYIS</sequence>
<organism evidence="1 2">
    <name type="scientific">Ornithinibacillus halophilus</name>
    <dbReference type="NCBI Taxonomy" id="930117"/>
    <lineage>
        <taxon>Bacteria</taxon>
        <taxon>Bacillati</taxon>
        <taxon>Bacillota</taxon>
        <taxon>Bacilli</taxon>
        <taxon>Bacillales</taxon>
        <taxon>Bacillaceae</taxon>
        <taxon>Ornithinibacillus</taxon>
    </lineage>
</organism>
<name>A0A1M5G2G9_9BACI</name>
<dbReference type="AlphaFoldDB" id="A0A1M5G2G9"/>
<dbReference type="RefSeq" id="WP_072889375.1">
    <property type="nucleotide sequence ID" value="NZ_FQVW01000011.1"/>
</dbReference>
<dbReference type="Proteomes" id="UP000183988">
    <property type="component" value="Unassembled WGS sequence"/>
</dbReference>
<gene>
    <name evidence="1" type="ORF">SAMN05216225_101137</name>
</gene>
<keyword evidence="2" id="KW-1185">Reference proteome</keyword>
<proteinExistence type="predicted"/>
<dbReference type="STRING" id="930117.SAMN05216225_101137"/>
<protein>
    <submittedName>
        <fullName evidence="1">Uncharacterized protein</fullName>
    </submittedName>
</protein>
<accession>A0A1M5G2G9</accession>
<dbReference type="EMBL" id="FQVW01000011">
    <property type="protein sequence ID" value="SHF97919.1"/>
    <property type="molecule type" value="Genomic_DNA"/>
</dbReference>
<dbReference type="OrthoDB" id="2973543at2"/>
<evidence type="ECO:0000313" key="1">
    <source>
        <dbReference type="EMBL" id="SHF97919.1"/>
    </source>
</evidence>